<comment type="similarity">
    <text evidence="2">Belongs to the XPC family.</text>
</comment>
<evidence type="ECO:0000256" key="2">
    <source>
        <dbReference type="ARBA" id="ARBA00009525"/>
    </source>
</evidence>
<dbReference type="PANTHER" id="PTHR12135:SF0">
    <property type="entry name" value="DNA REPAIR PROTEIN COMPLEMENTING XP-C CELLS"/>
    <property type="match status" value="1"/>
</dbReference>
<dbReference type="SMART" id="SM01030">
    <property type="entry name" value="BHD_1"/>
    <property type="match status" value="1"/>
</dbReference>
<dbReference type="GO" id="GO:0005737">
    <property type="term" value="C:cytoplasm"/>
    <property type="evidence" value="ECO:0007669"/>
    <property type="project" value="TreeGrafter"/>
</dbReference>
<dbReference type="Pfam" id="PF10405">
    <property type="entry name" value="BHD_3"/>
    <property type="match status" value="1"/>
</dbReference>
<keyword evidence="5" id="KW-0539">Nucleus</keyword>
<dbReference type="AlphaFoldDB" id="A0A3S5A1T5"/>
<dbReference type="GO" id="GO:0006298">
    <property type="term" value="P:mismatch repair"/>
    <property type="evidence" value="ECO:0007669"/>
    <property type="project" value="TreeGrafter"/>
</dbReference>
<sequence>MGKSISGTKRSSDPTLQAIEAATRVLKEHYSLLHWVHVCGNMTYARFVNHACDHSIIRALGLSLLSDCSLFAGDDASFSNINLWTIKHIEACLFSFKKYTSLAPDLVPLNASSTRRSIVERLANKTCTQYDPLILLVAALRSLGFDVRLLVSFSPLHLRPSNRKVQQLANLIKKSLKLPAEDKQDVKKAHETKVISSESETDSEIALNKPCLDLFIEVFLPSDNRWICPTLNPHVDAKDKPDLNNRLYVIGLSSTKPICIPGKDVIILPQYVGRSPIDLASRYDENWCVLSRRIRMPNDQWTKIIEFFRRKFNLDAAGNHAIVEPTKDNVLLMRDLQDAQEIRVKLLSQPFPKRVQDYKNHPLYALKRHLLKFEIIFPPDVNPLGYVGKEAIYSRDCLYLCHTRESWLKEARIIRLGEKPAKVVRARLSMKRKLLQDSDEPPTVDVYGQWQTEPYVPPVALNGKVPRNEYGNVELFKPCMLPIGCVHIRLSG</sequence>
<evidence type="ECO:0000256" key="1">
    <source>
        <dbReference type="ARBA" id="ARBA00004123"/>
    </source>
</evidence>
<keyword evidence="4" id="KW-0234">DNA repair</keyword>
<reference evidence="8" key="1">
    <citation type="submission" date="2018-11" db="EMBL/GenBank/DDBJ databases">
        <authorList>
            <consortium name="Pathogen Informatics"/>
        </authorList>
    </citation>
    <scope>NUCLEOTIDE SEQUENCE</scope>
</reference>
<evidence type="ECO:0000256" key="3">
    <source>
        <dbReference type="ARBA" id="ARBA00022763"/>
    </source>
</evidence>
<dbReference type="Proteomes" id="UP000784294">
    <property type="component" value="Unassembled WGS sequence"/>
</dbReference>
<comment type="caution">
    <text evidence="8">The sequence shown here is derived from an EMBL/GenBank/DDBJ whole genome shotgun (WGS) entry which is preliminary data.</text>
</comment>
<name>A0A3S5A1T5_9PLAT</name>
<dbReference type="InterPro" id="IPR004583">
    <property type="entry name" value="DNA_repair_Rad4"/>
</dbReference>
<dbReference type="OrthoDB" id="300780at2759"/>
<dbReference type="GO" id="GO:0006289">
    <property type="term" value="P:nucleotide-excision repair"/>
    <property type="evidence" value="ECO:0007669"/>
    <property type="project" value="InterPro"/>
</dbReference>
<evidence type="ECO:0000256" key="4">
    <source>
        <dbReference type="ARBA" id="ARBA00023204"/>
    </source>
</evidence>
<dbReference type="Gene3D" id="3.30.70.2460">
    <property type="entry name" value="Rad4, beta-hairpin domain BHD3"/>
    <property type="match status" value="1"/>
</dbReference>
<evidence type="ECO:0000313" key="8">
    <source>
        <dbReference type="EMBL" id="VEL09687.1"/>
    </source>
</evidence>
<dbReference type="InterPro" id="IPR018327">
    <property type="entry name" value="BHD_2"/>
</dbReference>
<dbReference type="InterPro" id="IPR018328">
    <property type="entry name" value="Rad4_beta-hairpin_dom3"/>
</dbReference>
<dbReference type="InterPro" id="IPR042488">
    <property type="entry name" value="Rad4_BHD3_sf"/>
</dbReference>
<protein>
    <submittedName>
        <fullName evidence="8">Uncharacterized protein</fullName>
    </submittedName>
</protein>
<evidence type="ECO:0000313" key="9">
    <source>
        <dbReference type="Proteomes" id="UP000784294"/>
    </source>
</evidence>
<dbReference type="InterPro" id="IPR038765">
    <property type="entry name" value="Papain-like_cys_pep_sf"/>
</dbReference>
<feature type="domain" description="Rad4 beta-hairpin" evidence="7">
    <location>
        <begin position="401"/>
        <end position="458"/>
    </location>
</feature>
<evidence type="ECO:0000259" key="7">
    <source>
        <dbReference type="SMART" id="SM01031"/>
    </source>
</evidence>
<proteinExistence type="inferred from homology"/>
<dbReference type="InterPro" id="IPR018326">
    <property type="entry name" value="Rad4_beta-hairpin_dom1"/>
</dbReference>
<dbReference type="PANTHER" id="PTHR12135">
    <property type="entry name" value="DNA REPAIR PROTEIN XP-C / RAD4"/>
    <property type="match status" value="1"/>
</dbReference>
<keyword evidence="3" id="KW-0227">DNA damage</keyword>
<dbReference type="EMBL" id="CAAALY010006974">
    <property type="protein sequence ID" value="VEL09687.1"/>
    <property type="molecule type" value="Genomic_DNA"/>
</dbReference>
<dbReference type="GO" id="GO:0003684">
    <property type="term" value="F:damaged DNA binding"/>
    <property type="evidence" value="ECO:0007669"/>
    <property type="project" value="InterPro"/>
</dbReference>
<dbReference type="GO" id="GO:0071942">
    <property type="term" value="C:XPC complex"/>
    <property type="evidence" value="ECO:0007669"/>
    <property type="project" value="TreeGrafter"/>
</dbReference>
<keyword evidence="9" id="KW-1185">Reference proteome</keyword>
<organism evidence="8 9">
    <name type="scientific">Protopolystoma xenopodis</name>
    <dbReference type="NCBI Taxonomy" id="117903"/>
    <lineage>
        <taxon>Eukaryota</taxon>
        <taxon>Metazoa</taxon>
        <taxon>Spiralia</taxon>
        <taxon>Lophotrochozoa</taxon>
        <taxon>Platyhelminthes</taxon>
        <taxon>Monogenea</taxon>
        <taxon>Polyopisthocotylea</taxon>
        <taxon>Polystomatidea</taxon>
        <taxon>Polystomatidae</taxon>
        <taxon>Protopolystoma</taxon>
    </lineage>
</organism>
<dbReference type="Gene3D" id="2.20.20.110">
    <property type="entry name" value="Rad4, beta-hairpin domain BHD1"/>
    <property type="match status" value="1"/>
</dbReference>
<dbReference type="GO" id="GO:0000111">
    <property type="term" value="C:nucleotide-excision repair factor 2 complex"/>
    <property type="evidence" value="ECO:0007669"/>
    <property type="project" value="TreeGrafter"/>
</dbReference>
<accession>A0A3S5A1T5</accession>
<dbReference type="InterPro" id="IPR036985">
    <property type="entry name" value="Transglutaminase-like_sf"/>
</dbReference>
<dbReference type="Pfam" id="PF10404">
    <property type="entry name" value="BHD_2"/>
    <property type="match status" value="1"/>
</dbReference>
<dbReference type="SMART" id="SM01031">
    <property type="entry name" value="BHD_2"/>
    <property type="match status" value="1"/>
</dbReference>
<dbReference type="Pfam" id="PF10403">
    <property type="entry name" value="BHD_1"/>
    <property type="match status" value="1"/>
</dbReference>
<dbReference type="SUPFAM" id="SSF54001">
    <property type="entry name" value="Cysteine proteinases"/>
    <property type="match status" value="1"/>
</dbReference>
<feature type="domain" description="Rad4 beta-hairpin" evidence="6">
    <location>
        <begin position="347"/>
        <end position="399"/>
    </location>
</feature>
<evidence type="ECO:0000259" key="6">
    <source>
        <dbReference type="SMART" id="SM01030"/>
    </source>
</evidence>
<dbReference type="GO" id="GO:0003697">
    <property type="term" value="F:single-stranded DNA binding"/>
    <property type="evidence" value="ECO:0007669"/>
    <property type="project" value="TreeGrafter"/>
</dbReference>
<gene>
    <name evidence="8" type="ORF">PXEA_LOCUS3127</name>
</gene>
<evidence type="ECO:0000256" key="5">
    <source>
        <dbReference type="ARBA" id="ARBA00023242"/>
    </source>
</evidence>
<comment type="subcellular location">
    <subcellularLocation>
        <location evidence="1">Nucleus</location>
    </subcellularLocation>
</comment>
<dbReference type="Gene3D" id="3.90.260.10">
    <property type="entry name" value="Transglutaminase-like"/>
    <property type="match status" value="1"/>
</dbReference>